<keyword evidence="7 13" id="KW-0808">Transferase</keyword>
<evidence type="ECO:0000256" key="4">
    <source>
        <dbReference type="ARBA" id="ARBA00011738"/>
    </source>
</evidence>
<evidence type="ECO:0000256" key="6">
    <source>
        <dbReference type="ARBA" id="ARBA00022576"/>
    </source>
</evidence>
<comment type="similarity">
    <text evidence="3">Belongs to the class-I pyridoxal-phosphate-dependent aminotransferase family.</text>
</comment>
<dbReference type="PANTHER" id="PTHR11879">
    <property type="entry name" value="ASPARTATE AMINOTRANSFERASE"/>
    <property type="match status" value="1"/>
</dbReference>
<comment type="cofactor">
    <cofactor evidence="1">
        <name>pyridoxal 5'-phosphate</name>
        <dbReference type="ChEBI" id="CHEBI:597326"/>
    </cofactor>
</comment>
<dbReference type="PRINTS" id="PR00799">
    <property type="entry name" value="TRANSAMINASE"/>
</dbReference>
<reference evidence="15 16" key="1">
    <citation type="journal article" date="2021" name="BMC Biol.">
        <title>Horizontally acquired antibacterial genes associated with adaptive radiation of ladybird beetles.</title>
        <authorList>
            <person name="Li H.S."/>
            <person name="Tang X.F."/>
            <person name="Huang Y.H."/>
            <person name="Xu Z.Y."/>
            <person name="Chen M.L."/>
            <person name="Du X.Y."/>
            <person name="Qiu B.Y."/>
            <person name="Chen P.T."/>
            <person name="Zhang W."/>
            <person name="Slipinski A."/>
            <person name="Escalona H.E."/>
            <person name="Waterhouse R.M."/>
            <person name="Zwick A."/>
            <person name="Pang H."/>
        </authorList>
    </citation>
    <scope>NUCLEOTIDE SEQUENCE [LARGE SCALE GENOMIC DNA]</scope>
    <source>
        <strain evidence="15">SYSU2018</strain>
    </source>
</reference>
<evidence type="ECO:0000256" key="10">
    <source>
        <dbReference type="ARBA" id="ARBA00048507"/>
    </source>
</evidence>
<dbReference type="CDD" id="cd00609">
    <property type="entry name" value="AAT_like"/>
    <property type="match status" value="1"/>
</dbReference>
<dbReference type="GO" id="GO:0005737">
    <property type="term" value="C:cytoplasm"/>
    <property type="evidence" value="ECO:0007669"/>
    <property type="project" value="UniProtKB-SubCell"/>
</dbReference>
<dbReference type="FunFam" id="3.40.640.10:FF:000044">
    <property type="entry name" value="Aspartate aminotransferase"/>
    <property type="match status" value="1"/>
</dbReference>
<keyword evidence="6 13" id="KW-0032">Aminotransferase</keyword>
<evidence type="ECO:0000259" key="14">
    <source>
        <dbReference type="Pfam" id="PF00155"/>
    </source>
</evidence>
<comment type="subunit">
    <text evidence="4 13">Homodimer.</text>
</comment>
<keyword evidence="16" id="KW-1185">Reference proteome</keyword>
<comment type="catalytic activity">
    <reaction evidence="10">
        <text>L-aspartate + 2-oxoglutarate = oxaloacetate + L-glutamate</text>
        <dbReference type="Rhea" id="RHEA:21824"/>
        <dbReference type="ChEBI" id="CHEBI:16452"/>
        <dbReference type="ChEBI" id="CHEBI:16810"/>
        <dbReference type="ChEBI" id="CHEBI:29985"/>
        <dbReference type="ChEBI" id="CHEBI:29991"/>
        <dbReference type="EC" id="2.6.1.1"/>
    </reaction>
    <physiologicalReaction direction="left-to-right" evidence="10">
        <dbReference type="Rhea" id="RHEA:21825"/>
    </physiologicalReaction>
</comment>
<evidence type="ECO:0000313" key="15">
    <source>
        <dbReference type="EMBL" id="KAL3280845.1"/>
    </source>
</evidence>
<comment type="catalytic activity">
    <reaction evidence="11">
        <text>3-sulfino-L-alanine + 2-oxoglutarate = 3-sulfinopyruvate + L-glutamate</text>
        <dbReference type="Rhea" id="RHEA:70295"/>
        <dbReference type="ChEBI" id="CHEBI:16810"/>
        <dbReference type="ChEBI" id="CHEBI:29985"/>
        <dbReference type="ChEBI" id="CHEBI:61085"/>
        <dbReference type="ChEBI" id="CHEBI:140699"/>
    </reaction>
    <physiologicalReaction direction="right-to-left" evidence="11">
        <dbReference type="Rhea" id="RHEA:70297"/>
    </physiologicalReaction>
</comment>
<protein>
    <recommendedName>
        <fullName evidence="13">Aspartate aminotransferase</fullName>
        <ecNumber evidence="13">2.6.1.1</ecNumber>
    </recommendedName>
</protein>
<dbReference type="Gene3D" id="3.90.1150.10">
    <property type="entry name" value="Aspartate Aminotransferase, domain 1"/>
    <property type="match status" value="1"/>
</dbReference>
<dbReference type="AlphaFoldDB" id="A0ABD2NQC6"/>
<dbReference type="InterPro" id="IPR000796">
    <property type="entry name" value="Asp_trans"/>
</dbReference>
<keyword evidence="8" id="KW-0663">Pyridoxal phosphate</keyword>
<accession>A0ABD2NQC6</accession>
<dbReference type="Proteomes" id="UP001516400">
    <property type="component" value="Unassembled WGS sequence"/>
</dbReference>
<proteinExistence type="inferred from homology"/>
<dbReference type="Gene3D" id="3.40.640.10">
    <property type="entry name" value="Type I PLP-dependent aspartate aminotransferase-like (Major domain)"/>
    <property type="match status" value="1"/>
</dbReference>
<dbReference type="InterPro" id="IPR015422">
    <property type="entry name" value="PyrdxlP-dep_Trfase_small"/>
</dbReference>
<evidence type="ECO:0000256" key="3">
    <source>
        <dbReference type="ARBA" id="ARBA00007441"/>
    </source>
</evidence>
<dbReference type="NCBIfam" id="NF006719">
    <property type="entry name" value="PRK09257.1"/>
    <property type="match status" value="1"/>
</dbReference>
<dbReference type="GO" id="GO:0006531">
    <property type="term" value="P:aspartate metabolic process"/>
    <property type="evidence" value="ECO:0007669"/>
    <property type="project" value="UniProtKB-ARBA"/>
</dbReference>
<organism evidence="15 16">
    <name type="scientific">Cryptolaemus montrouzieri</name>
    <dbReference type="NCBI Taxonomy" id="559131"/>
    <lineage>
        <taxon>Eukaryota</taxon>
        <taxon>Metazoa</taxon>
        <taxon>Ecdysozoa</taxon>
        <taxon>Arthropoda</taxon>
        <taxon>Hexapoda</taxon>
        <taxon>Insecta</taxon>
        <taxon>Pterygota</taxon>
        <taxon>Neoptera</taxon>
        <taxon>Endopterygota</taxon>
        <taxon>Coleoptera</taxon>
        <taxon>Polyphaga</taxon>
        <taxon>Cucujiformia</taxon>
        <taxon>Coccinelloidea</taxon>
        <taxon>Coccinellidae</taxon>
        <taxon>Scymninae</taxon>
        <taxon>Scymnini</taxon>
        <taxon>Cryptolaemus</taxon>
    </lineage>
</organism>
<dbReference type="Pfam" id="PF00155">
    <property type="entry name" value="Aminotran_1_2"/>
    <property type="match status" value="1"/>
</dbReference>
<dbReference type="InterPro" id="IPR015424">
    <property type="entry name" value="PyrdxlP-dep_Trfase"/>
</dbReference>
<evidence type="ECO:0000256" key="5">
    <source>
        <dbReference type="ARBA" id="ARBA00022490"/>
    </source>
</evidence>
<comment type="caution">
    <text evidence="15">The sequence shown here is derived from an EMBL/GenBank/DDBJ whole genome shotgun (WGS) entry which is preliminary data.</text>
</comment>
<comment type="subcellular location">
    <subcellularLocation>
        <location evidence="2">Cytoplasm</location>
    </subcellularLocation>
</comment>
<evidence type="ECO:0000256" key="13">
    <source>
        <dbReference type="RuleBase" id="RU000480"/>
    </source>
</evidence>
<dbReference type="GO" id="GO:0004069">
    <property type="term" value="F:L-aspartate:2-oxoglutarate aminotransferase activity"/>
    <property type="evidence" value="ECO:0007669"/>
    <property type="project" value="UniProtKB-EC"/>
</dbReference>
<dbReference type="PROSITE" id="PS00105">
    <property type="entry name" value="AA_TRANSFER_CLASS_1"/>
    <property type="match status" value="1"/>
</dbReference>
<comment type="miscellaneous">
    <text evidence="13">In eukaryotes there are cytoplasmic, mitochondrial and chloroplastic isozymes.</text>
</comment>
<feature type="domain" description="Aminotransferase class I/classII large" evidence="14">
    <location>
        <begin position="29"/>
        <end position="396"/>
    </location>
</feature>
<evidence type="ECO:0000313" key="16">
    <source>
        <dbReference type="Proteomes" id="UP001516400"/>
    </source>
</evidence>
<sequence>MSKFNSVSLGPPIEVFELNRAYNEDTFKNKVNLGVGAYRTENGEPWVLPVVRQAEKALANDESLNKEYLPVLGLEAFTKAASLLLLGANSSAIKENRVFGIQSLSGTGCLKIGAEFLHSQLGCSVVYYPKPTWENHKLLFRNTGYTELREYRYWSDKNRGLDIKGFLEDLNQAPENAVIILHAVAHNPTGCDPTEEEWAQIADVMEARKLFCFFDCAYQGFSSGDIDKDAKAVRYFESRGFEMFIAQSFAKNFGLYNERVGNLTVVVKDNALIPHLKSQFTLNIRGMYSNPPSHGARIIAYILNNVDLCEQWKNNVKTMADRLIQMRKELRGALERLRAPGNWEHITNQIGMFSYTGLDEAQSEYMVKKHHIYMLKSGRMSMAGLTSKNVEYVASAVVDTLTAKI</sequence>
<keyword evidence="5" id="KW-0963">Cytoplasm</keyword>
<dbReference type="FunFam" id="3.90.1150.10:FF:000001">
    <property type="entry name" value="Aspartate aminotransferase"/>
    <property type="match status" value="1"/>
</dbReference>
<dbReference type="EMBL" id="JABFTP020000144">
    <property type="protein sequence ID" value="KAL3280845.1"/>
    <property type="molecule type" value="Genomic_DNA"/>
</dbReference>
<evidence type="ECO:0000256" key="2">
    <source>
        <dbReference type="ARBA" id="ARBA00004496"/>
    </source>
</evidence>
<dbReference type="SUPFAM" id="SSF53383">
    <property type="entry name" value="PLP-dependent transferases"/>
    <property type="match status" value="1"/>
</dbReference>
<evidence type="ECO:0000256" key="8">
    <source>
        <dbReference type="ARBA" id="ARBA00022898"/>
    </source>
</evidence>
<evidence type="ECO:0000256" key="1">
    <source>
        <dbReference type="ARBA" id="ARBA00001933"/>
    </source>
</evidence>
<evidence type="ECO:0000256" key="12">
    <source>
        <dbReference type="ARBA" id="ARBA00049350"/>
    </source>
</evidence>
<dbReference type="InterPro" id="IPR004838">
    <property type="entry name" value="NHTrfase_class1_PyrdxlP-BS"/>
</dbReference>
<dbReference type="InterPro" id="IPR015421">
    <property type="entry name" value="PyrdxlP-dep_Trfase_major"/>
</dbReference>
<dbReference type="GO" id="GO:0047801">
    <property type="term" value="F:L-cysteine transaminase activity"/>
    <property type="evidence" value="ECO:0007669"/>
    <property type="project" value="UniProtKB-EC"/>
</dbReference>
<evidence type="ECO:0000256" key="9">
    <source>
        <dbReference type="ARBA" id="ARBA00036027"/>
    </source>
</evidence>
<dbReference type="InterPro" id="IPR004839">
    <property type="entry name" value="Aminotransferase_I/II_large"/>
</dbReference>
<gene>
    <name evidence="15" type="ORF">HHI36_004074</name>
</gene>
<dbReference type="EC" id="2.6.1.1" evidence="13"/>
<comment type="catalytic activity">
    <reaction evidence="9">
        <text>(2S)-2-aminobutanoate + 2-oxoglutarate = 2-oxobutanoate + L-glutamate</text>
        <dbReference type="Rhea" id="RHEA:70223"/>
        <dbReference type="ChEBI" id="CHEBI:16763"/>
        <dbReference type="ChEBI" id="CHEBI:16810"/>
        <dbReference type="ChEBI" id="CHEBI:29985"/>
        <dbReference type="ChEBI" id="CHEBI:74359"/>
    </reaction>
    <physiologicalReaction direction="right-to-left" evidence="9">
        <dbReference type="Rhea" id="RHEA:70225"/>
    </physiologicalReaction>
</comment>
<evidence type="ECO:0000256" key="11">
    <source>
        <dbReference type="ARBA" id="ARBA00048761"/>
    </source>
</evidence>
<dbReference type="PANTHER" id="PTHR11879:SF55">
    <property type="entry name" value="GLUTAMATE OXALOACETATE TRANSAMINASE 1, ISOFORM B"/>
    <property type="match status" value="1"/>
</dbReference>
<evidence type="ECO:0000256" key="7">
    <source>
        <dbReference type="ARBA" id="ARBA00022679"/>
    </source>
</evidence>
<comment type="catalytic activity">
    <reaction evidence="12">
        <text>L-cysteine + 2-oxoglutarate = 2-oxo-3-sulfanylpropanoate + L-glutamate</text>
        <dbReference type="Rhea" id="RHEA:17441"/>
        <dbReference type="ChEBI" id="CHEBI:16810"/>
        <dbReference type="ChEBI" id="CHEBI:29985"/>
        <dbReference type="ChEBI" id="CHEBI:35235"/>
        <dbReference type="ChEBI" id="CHEBI:57678"/>
        <dbReference type="EC" id="2.6.1.3"/>
    </reaction>
    <physiologicalReaction direction="left-to-right" evidence="12">
        <dbReference type="Rhea" id="RHEA:17442"/>
    </physiologicalReaction>
</comment>
<name>A0ABD2NQC6_9CUCU</name>